<dbReference type="GO" id="GO:0008478">
    <property type="term" value="F:pyridoxal kinase activity"/>
    <property type="evidence" value="ECO:0007669"/>
    <property type="project" value="UniProtKB-EC"/>
</dbReference>
<accession>A0ABV2JJB1</accession>
<dbReference type="PANTHER" id="PTHR10534:SF2">
    <property type="entry name" value="PYRIDOXAL KINASE"/>
    <property type="match status" value="1"/>
</dbReference>
<proteinExistence type="predicted"/>
<keyword evidence="8" id="KW-1185">Reference proteome</keyword>
<evidence type="ECO:0000313" key="8">
    <source>
        <dbReference type="Proteomes" id="UP001549055"/>
    </source>
</evidence>
<dbReference type="EMBL" id="JBEPMK010000002">
    <property type="protein sequence ID" value="MET3644003.1"/>
    <property type="molecule type" value="Genomic_DNA"/>
</dbReference>
<dbReference type="Gene3D" id="3.40.1190.20">
    <property type="match status" value="1"/>
</dbReference>
<evidence type="ECO:0000256" key="2">
    <source>
        <dbReference type="ARBA" id="ARBA00022679"/>
    </source>
</evidence>
<organism evidence="7 8">
    <name type="scientific">Streptococcus gallinaceus</name>
    <dbReference type="NCBI Taxonomy" id="165758"/>
    <lineage>
        <taxon>Bacteria</taxon>
        <taxon>Bacillati</taxon>
        <taxon>Bacillota</taxon>
        <taxon>Bacilli</taxon>
        <taxon>Lactobacillales</taxon>
        <taxon>Streptococcaceae</taxon>
        <taxon>Streptococcus</taxon>
    </lineage>
</organism>
<dbReference type="InterPro" id="IPR013749">
    <property type="entry name" value="PM/HMP-P_kinase-1"/>
</dbReference>
<keyword evidence="2 7" id="KW-0808">Transferase</keyword>
<dbReference type="SUPFAM" id="SSF53613">
    <property type="entry name" value="Ribokinase-like"/>
    <property type="match status" value="1"/>
</dbReference>
<keyword evidence="5" id="KW-0067">ATP-binding</keyword>
<reference evidence="7 8" key="1">
    <citation type="submission" date="2024-06" db="EMBL/GenBank/DDBJ databases">
        <title>Genomic Encyclopedia of Type Strains, Phase IV (KMG-IV): sequencing the most valuable type-strain genomes for metagenomic binning, comparative biology and taxonomic classification.</title>
        <authorList>
            <person name="Goeker M."/>
        </authorList>
    </citation>
    <scope>NUCLEOTIDE SEQUENCE [LARGE SCALE GENOMIC DNA]</scope>
    <source>
        <strain evidence="7 8">DSM 15349</strain>
    </source>
</reference>
<evidence type="ECO:0000313" key="7">
    <source>
        <dbReference type="EMBL" id="MET3644003.1"/>
    </source>
</evidence>
<evidence type="ECO:0000256" key="5">
    <source>
        <dbReference type="ARBA" id="ARBA00022840"/>
    </source>
</evidence>
<dbReference type="Pfam" id="PF08543">
    <property type="entry name" value="Phos_pyr_kin"/>
    <property type="match status" value="1"/>
</dbReference>
<evidence type="ECO:0000256" key="3">
    <source>
        <dbReference type="ARBA" id="ARBA00022741"/>
    </source>
</evidence>
<dbReference type="PANTHER" id="PTHR10534">
    <property type="entry name" value="PYRIDOXAL KINASE"/>
    <property type="match status" value="1"/>
</dbReference>
<comment type="caution">
    <text evidence="7">The sequence shown here is derived from an EMBL/GenBank/DDBJ whole genome shotgun (WGS) entry which is preliminary data.</text>
</comment>
<dbReference type="EC" id="2.7.1.35" evidence="1"/>
<name>A0ABV2JJB1_9STRE</name>
<dbReference type="PROSITE" id="PS51257">
    <property type="entry name" value="PROKAR_LIPOPROTEIN"/>
    <property type="match status" value="1"/>
</dbReference>
<sequence length="282" mass="31218">MTKRLLVANDLPGIGKVALAASLPILAACQIETAILPTVLLSSHTGGFPAVAVADMAWLVKDYLTQWQQLELTLDGLLIGYCRSAELLEQLQVYAQHENVPIILDPVLGDKGKLYTGFDQDYVASMRQVARQSTILLPNLTEAALLTDSAYLGEDYGRDEIEHLLRKLADFGCQHVILTGVSFDESEIGLAYYDVRQDKISYHMTRQLPYHFFGTGDIVAILVAAIVVENLAFETALPEVLDFLEASLVSTSQLARDVKYGVYFEPHLAKLSQQFEQLRNKG</sequence>
<gene>
    <name evidence="7" type="ORF">ABID27_000625</name>
</gene>
<keyword evidence="4 7" id="KW-0418">Kinase</keyword>
<dbReference type="InterPro" id="IPR029056">
    <property type="entry name" value="Ribokinase-like"/>
</dbReference>
<evidence type="ECO:0000256" key="4">
    <source>
        <dbReference type="ARBA" id="ARBA00022777"/>
    </source>
</evidence>
<dbReference type="InterPro" id="IPR004625">
    <property type="entry name" value="PyrdxlKinase"/>
</dbReference>
<protein>
    <recommendedName>
        <fullName evidence="1">pyridoxal kinase</fullName>
        <ecNumber evidence="1">2.7.1.35</ecNumber>
    </recommendedName>
</protein>
<dbReference type="NCBIfam" id="NF005491">
    <property type="entry name" value="PRK07105.1"/>
    <property type="match status" value="1"/>
</dbReference>
<evidence type="ECO:0000256" key="1">
    <source>
        <dbReference type="ARBA" id="ARBA00012104"/>
    </source>
</evidence>
<dbReference type="Proteomes" id="UP001549055">
    <property type="component" value="Unassembled WGS sequence"/>
</dbReference>
<keyword evidence="3" id="KW-0547">Nucleotide-binding</keyword>
<evidence type="ECO:0000259" key="6">
    <source>
        <dbReference type="Pfam" id="PF08543"/>
    </source>
</evidence>
<feature type="domain" description="Pyridoxamine kinase/Phosphomethylpyrimidine kinase" evidence="6">
    <location>
        <begin position="33"/>
        <end position="254"/>
    </location>
</feature>
<dbReference type="RefSeq" id="WP_253363792.1">
    <property type="nucleotide sequence ID" value="NZ_JALJXU010000002.1"/>
</dbReference>